<feature type="region of interest" description="Disordered" evidence="1">
    <location>
        <begin position="97"/>
        <end position="116"/>
    </location>
</feature>
<comment type="caution">
    <text evidence="2">The sequence shown here is derived from an EMBL/GenBank/DDBJ whole genome shotgun (WGS) entry which is preliminary data.</text>
</comment>
<keyword evidence="3" id="KW-1185">Reference proteome</keyword>
<gene>
    <name evidence="2" type="ORF">G7Z17_g11242</name>
</gene>
<evidence type="ECO:0000313" key="3">
    <source>
        <dbReference type="Proteomes" id="UP000722485"/>
    </source>
</evidence>
<dbReference type="EMBL" id="JAANBB010000410">
    <property type="protein sequence ID" value="KAF7542837.1"/>
    <property type="molecule type" value="Genomic_DNA"/>
</dbReference>
<evidence type="ECO:0000313" key="2">
    <source>
        <dbReference type="EMBL" id="KAF7542837.1"/>
    </source>
</evidence>
<organism evidence="2 3">
    <name type="scientific">Cylindrodendrum hubeiense</name>
    <dbReference type="NCBI Taxonomy" id="595255"/>
    <lineage>
        <taxon>Eukaryota</taxon>
        <taxon>Fungi</taxon>
        <taxon>Dikarya</taxon>
        <taxon>Ascomycota</taxon>
        <taxon>Pezizomycotina</taxon>
        <taxon>Sordariomycetes</taxon>
        <taxon>Hypocreomycetidae</taxon>
        <taxon>Hypocreales</taxon>
        <taxon>Nectriaceae</taxon>
        <taxon>Cylindrodendrum</taxon>
    </lineage>
</organism>
<dbReference type="Proteomes" id="UP000722485">
    <property type="component" value="Unassembled WGS sequence"/>
</dbReference>
<sequence>MTSILLPLALSTPKPGAALEAPAVDQPSVARVVLIPNRHGTGLGADRPTRRWKPSEAPSGLAKLQLPRILVPSGRFFLVAHIAASSRALRVCCSTAGVNSPAAPPPAHSPRQASASSRWLFSHGSGFRSGLRKPQPLIP</sequence>
<dbReference type="AlphaFoldDB" id="A0A9P5GXX4"/>
<proteinExistence type="predicted"/>
<feature type="region of interest" description="Disordered" evidence="1">
    <location>
        <begin position="39"/>
        <end position="58"/>
    </location>
</feature>
<protein>
    <submittedName>
        <fullName evidence="2">Uncharacterized protein</fullName>
    </submittedName>
</protein>
<accession>A0A9P5GXX4</accession>
<evidence type="ECO:0000256" key="1">
    <source>
        <dbReference type="SAM" id="MobiDB-lite"/>
    </source>
</evidence>
<name>A0A9P5GXX4_9HYPO</name>
<reference evidence="2" key="1">
    <citation type="submission" date="2020-03" db="EMBL/GenBank/DDBJ databases">
        <title>Draft Genome Sequence of Cylindrodendrum hubeiense.</title>
        <authorList>
            <person name="Buettner E."/>
            <person name="Kellner H."/>
        </authorList>
    </citation>
    <scope>NUCLEOTIDE SEQUENCE</scope>
    <source>
        <strain evidence="2">IHI 201604</strain>
    </source>
</reference>